<dbReference type="InterPro" id="IPR036365">
    <property type="entry name" value="PGBD-like_sf"/>
</dbReference>
<dbReference type="GO" id="GO:0071555">
    <property type="term" value="P:cell wall organization"/>
    <property type="evidence" value="ECO:0007669"/>
    <property type="project" value="UniProtKB-UniRule"/>
</dbReference>
<evidence type="ECO:0000313" key="10">
    <source>
        <dbReference type="Proteomes" id="UP000094147"/>
    </source>
</evidence>
<reference evidence="10" key="1">
    <citation type="submission" date="2015-08" db="EMBL/GenBank/DDBJ databases">
        <authorList>
            <person name="Kim K.M."/>
        </authorList>
    </citation>
    <scope>NUCLEOTIDE SEQUENCE [LARGE SCALE GENOMIC DNA]</scope>
    <source>
        <strain evidence="10">KCTC 23892</strain>
    </source>
</reference>
<dbReference type="OrthoDB" id="9778545at2"/>
<sequence length="573" mass="66218">MRYRLIHGITIRHLLPVVAIVSAVCVSSHKVLAQAPPSPLKANTINNAGSFSYQKVNKPINQSLRNHSERERLLELNASLNNLDETYHLYSEKDFDMLWAPVYRQGNPVQELVAYLKDIHTQGLSAQDYHLQMLDERCLIPDTKVVEDCDILQTDAIIGLTHDLQSGKINPNKLFEKTEVIKSERDFLLSIERALIAPTLKSYFESIEPSSNEYQSMKYYLKDLSQRQIPAWEPLALKPSIKPAMVDSRLSPIIERLVFWQDVSPDWLEKAPFGLVYEGELIKAVERFQLRHGLEVDGVIGKKTIAALNITPQERVKQLAANLERIRWYGAEQYERLIKVNIPSYELWALEGGELHLRKAVIVGEVERPTPIFEDKIQYLVLNPTWVVPWELARKDKLPLIQENPRYLLDNQFSVYLQDFKINDPNDIDWRKVTKNEFPYRLVQAAGAHNALGQVKFMFPNPYEVYLHDTPAKSLFNNDLRAFSSGCIRVQDPMDLVWWILRADGLNDIDIKKQLNKKYTNTVYLASAVPIRLEYRTAYLGQDNTIQFRADIYQRDKKLYEALQQPVASTHLH</sequence>
<dbReference type="InterPro" id="IPR038063">
    <property type="entry name" value="Transpep_catalytic_dom"/>
</dbReference>
<dbReference type="UniPathway" id="UPA00219"/>
<feature type="domain" description="L,D-TPase catalytic" evidence="8">
    <location>
        <begin position="336"/>
        <end position="512"/>
    </location>
</feature>
<evidence type="ECO:0000256" key="6">
    <source>
        <dbReference type="ARBA" id="ARBA00023316"/>
    </source>
</evidence>
<keyword evidence="3" id="KW-0808">Transferase</keyword>
<dbReference type="InterPro" id="IPR052905">
    <property type="entry name" value="LD-transpeptidase_YkuD-like"/>
</dbReference>
<gene>
    <name evidence="9" type="ORF">KS2013_54</name>
</gene>
<keyword evidence="6 7" id="KW-0961">Cell wall biogenesis/degradation</keyword>
<evidence type="ECO:0000256" key="5">
    <source>
        <dbReference type="ARBA" id="ARBA00022984"/>
    </source>
</evidence>
<evidence type="ECO:0000256" key="3">
    <source>
        <dbReference type="ARBA" id="ARBA00022679"/>
    </source>
</evidence>
<dbReference type="PATRIC" id="fig|1144748.3.peg.55"/>
<dbReference type="Pfam" id="PF01471">
    <property type="entry name" value="PG_binding_1"/>
    <property type="match status" value="1"/>
</dbReference>
<feature type="active site" description="Proton donor/acceptor" evidence="7">
    <location>
        <position position="468"/>
    </location>
</feature>
<keyword evidence="5 7" id="KW-0573">Peptidoglycan synthesis</keyword>
<evidence type="ECO:0000256" key="7">
    <source>
        <dbReference type="PROSITE-ProRule" id="PRU01373"/>
    </source>
</evidence>
<comment type="similarity">
    <text evidence="2">Belongs to the YkuD family.</text>
</comment>
<dbReference type="EMBL" id="CP012418">
    <property type="protein sequence ID" value="AOE48786.1"/>
    <property type="molecule type" value="Genomic_DNA"/>
</dbReference>
<name>A0A1B3B7M7_9GAMM</name>
<keyword evidence="4 7" id="KW-0133">Cell shape</keyword>
<dbReference type="Pfam" id="PF20142">
    <property type="entry name" value="Scaffold"/>
    <property type="match status" value="1"/>
</dbReference>
<dbReference type="Proteomes" id="UP000094147">
    <property type="component" value="Chromosome"/>
</dbReference>
<dbReference type="Gene3D" id="1.10.101.10">
    <property type="entry name" value="PGBD-like superfamily/PGBD"/>
    <property type="match status" value="1"/>
</dbReference>
<dbReference type="GO" id="GO:0004180">
    <property type="term" value="F:carboxypeptidase activity"/>
    <property type="evidence" value="ECO:0007669"/>
    <property type="project" value="UniProtKB-ARBA"/>
</dbReference>
<dbReference type="KEGG" id="ksd:KS2013_54"/>
<dbReference type="PANTHER" id="PTHR41533:SF2">
    <property type="entry name" value="BLR7131 PROTEIN"/>
    <property type="match status" value="1"/>
</dbReference>
<accession>A0A1B3B7M7</accession>
<proteinExistence type="inferred from homology"/>
<dbReference type="CDD" id="cd16913">
    <property type="entry name" value="YkuD_like"/>
    <property type="match status" value="1"/>
</dbReference>
<dbReference type="AlphaFoldDB" id="A0A1B3B7M7"/>
<organism evidence="9 10">
    <name type="scientific">Kangiella sediminilitoris</name>
    <dbReference type="NCBI Taxonomy" id="1144748"/>
    <lineage>
        <taxon>Bacteria</taxon>
        <taxon>Pseudomonadati</taxon>
        <taxon>Pseudomonadota</taxon>
        <taxon>Gammaproteobacteria</taxon>
        <taxon>Kangiellales</taxon>
        <taxon>Kangiellaceae</taxon>
        <taxon>Kangiella</taxon>
    </lineage>
</organism>
<keyword evidence="10" id="KW-1185">Reference proteome</keyword>
<dbReference type="GO" id="GO:0008360">
    <property type="term" value="P:regulation of cell shape"/>
    <property type="evidence" value="ECO:0007669"/>
    <property type="project" value="UniProtKB-UniRule"/>
</dbReference>
<dbReference type="InterPro" id="IPR045380">
    <property type="entry name" value="LD_TPept_scaffold_dom"/>
</dbReference>
<dbReference type="STRING" id="1144748.KS2013_54"/>
<dbReference type="InterPro" id="IPR005490">
    <property type="entry name" value="LD_TPept_cat_dom"/>
</dbReference>
<comment type="pathway">
    <text evidence="1 7">Cell wall biogenesis; peptidoglycan biosynthesis.</text>
</comment>
<dbReference type="RefSeq" id="WP_068994214.1">
    <property type="nucleotide sequence ID" value="NZ_CP012418.1"/>
</dbReference>
<evidence type="ECO:0000256" key="4">
    <source>
        <dbReference type="ARBA" id="ARBA00022960"/>
    </source>
</evidence>
<dbReference type="InterPro" id="IPR036366">
    <property type="entry name" value="PGBDSf"/>
</dbReference>
<protein>
    <submittedName>
        <fullName evidence="9">ErfK/YbiS/YcfS/YnhG family protein</fullName>
    </submittedName>
</protein>
<dbReference type="Gene3D" id="2.40.440.10">
    <property type="entry name" value="L,D-transpeptidase catalytic domain-like"/>
    <property type="match status" value="1"/>
</dbReference>
<evidence type="ECO:0000256" key="1">
    <source>
        <dbReference type="ARBA" id="ARBA00004752"/>
    </source>
</evidence>
<dbReference type="Pfam" id="PF03734">
    <property type="entry name" value="YkuD"/>
    <property type="match status" value="1"/>
</dbReference>
<feature type="active site" description="Nucleophile" evidence="7">
    <location>
        <position position="487"/>
    </location>
</feature>
<evidence type="ECO:0000259" key="8">
    <source>
        <dbReference type="PROSITE" id="PS52029"/>
    </source>
</evidence>
<dbReference type="SUPFAM" id="SSF47090">
    <property type="entry name" value="PGBD-like"/>
    <property type="match status" value="1"/>
</dbReference>
<dbReference type="PANTHER" id="PTHR41533">
    <property type="entry name" value="L,D-TRANSPEPTIDASE HI_1667-RELATED"/>
    <property type="match status" value="1"/>
</dbReference>
<dbReference type="GO" id="GO:0016740">
    <property type="term" value="F:transferase activity"/>
    <property type="evidence" value="ECO:0007669"/>
    <property type="project" value="UniProtKB-KW"/>
</dbReference>
<dbReference type="SUPFAM" id="SSF141523">
    <property type="entry name" value="L,D-transpeptidase catalytic domain-like"/>
    <property type="match status" value="1"/>
</dbReference>
<dbReference type="InterPro" id="IPR002477">
    <property type="entry name" value="Peptidoglycan-bd-like"/>
</dbReference>
<dbReference type="PROSITE" id="PS52029">
    <property type="entry name" value="LD_TPASE"/>
    <property type="match status" value="1"/>
</dbReference>
<evidence type="ECO:0000256" key="2">
    <source>
        <dbReference type="ARBA" id="ARBA00005992"/>
    </source>
</evidence>
<dbReference type="GO" id="GO:0009252">
    <property type="term" value="P:peptidoglycan biosynthetic process"/>
    <property type="evidence" value="ECO:0007669"/>
    <property type="project" value="UniProtKB-UniPathway"/>
</dbReference>
<evidence type="ECO:0000313" key="9">
    <source>
        <dbReference type="EMBL" id="AOE48786.1"/>
    </source>
</evidence>